<proteinExistence type="predicted"/>
<organism evidence="2 3">
    <name type="scientific">Streptomyces varsoviensis</name>
    <dbReference type="NCBI Taxonomy" id="67373"/>
    <lineage>
        <taxon>Bacteria</taxon>
        <taxon>Bacillati</taxon>
        <taxon>Actinomycetota</taxon>
        <taxon>Actinomycetes</taxon>
        <taxon>Kitasatosporales</taxon>
        <taxon>Streptomycetaceae</taxon>
        <taxon>Streptomyces</taxon>
    </lineage>
</organism>
<dbReference type="RefSeq" id="WP_030883899.1">
    <property type="nucleotide sequence ID" value="NZ_JBIRHZ010000004.1"/>
</dbReference>
<dbReference type="EMBL" id="LGUT01004837">
    <property type="protein sequence ID" value="KOG31599.1"/>
    <property type="molecule type" value="Genomic_DNA"/>
</dbReference>
<keyword evidence="2" id="KW-0238">DNA-binding</keyword>
<reference evidence="2 3" key="1">
    <citation type="submission" date="2015-07" db="EMBL/GenBank/DDBJ databases">
        <authorList>
            <person name="Ju K.-S."/>
            <person name="Doroghazi J.R."/>
            <person name="Metcalf W.W."/>
        </authorList>
    </citation>
    <scope>NUCLEOTIDE SEQUENCE [LARGE SCALE GENOMIC DNA]</scope>
    <source>
        <strain evidence="2 3">NRRL B-3589</strain>
    </source>
</reference>
<dbReference type="SUPFAM" id="SSF47413">
    <property type="entry name" value="lambda repressor-like DNA-binding domains"/>
    <property type="match status" value="1"/>
</dbReference>
<sequence length="284" mass="31490">MAPINRPPTVRQRRLGAELRRLRERTDLSATQAGALSGANQSRISNMEAGRYVVSADRVRELAALYNCADDEYVAALTELTGRQYRGWWEQEREVLPAGLLDLAELEHHATYVRIATMVHMPGLLQTRDHARVLFDSTVPQLPPHAVEHRLSFRIRRQGILDGDNPTPLTAIVHEAALHMGFGGPDVTRGQLQHLIEMGERENVTVVVIPFGVGALHGSGQPIDYFGGSVPQLDTVQLDSDHGNVLLDAEAHLVKYRSVLDRLESYALKPEASRDLIHSIAQSL</sequence>
<accession>A0ABR5IQE3</accession>
<dbReference type="Pfam" id="PF19054">
    <property type="entry name" value="DUF5753"/>
    <property type="match status" value="1"/>
</dbReference>
<evidence type="ECO:0000313" key="3">
    <source>
        <dbReference type="Proteomes" id="UP000037020"/>
    </source>
</evidence>
<comment type="caution">
    <text evidence="2">The sequence shown here is derived from an EMBL/GenBank/DDBJ whole genome shotgun (WGS) entry which is preliminary data.</text>
</comment>
<evidence type="ECO:0000313" key="2">
    <source>
        <dbReference type="EMBL" id="KOG31599.1"/>
    </source>
</evidence>
<keyword evidence="3" id="KW-1185">Reference proteome</keyword>
<dbReference type="Pfam" id="PF13560">
    <property type="entry name" value="HTH_31"/>
    <property type="match status" value="1"/>
</dbReference>
<gene>
    <name evidence="2" type="ORF">ADK38_48020</name>
</gene>
<dbReference type="InterPro" id="IPR043917">
    <property type="entry name" value="DUF5753"/>
</dbReference>
<evidence type="ECO:0000259" key="1">
    <source>
        <dbReference type="PROSITE" id="PS50943"/>
    </source>
</evidence>
<protein>
    <submittedName>
        <fullName evidence="2">DNA-binding protein</fullName>
    </submittedName>
</protein>
<dbReference type="CDD" id="cd00093">
    <property type="entry name" value="HTH_XRE"/>
    <property type="match status" value="1"/>
</dbReference>
<dbReference type="InterPro" id="IPR010982">
    <property type="entry name" value="Lambda_DNA-bd_dom_sf"/>
</dbReference>
<feature type="domain" description="HTH cro/C1-type" evidence="1">
    <location>
        <begin position="19"/>
        <end position="73"/>
    </location>
</feature>
<dbReference type="Proteomes" id="UP000037020">
    <property type="component" value="Unassembled WGS sequence"/>
</dbReference>
<dbReference type="SMART" id="SM00530">
    <property type="entry name" value="HTH_XRE"/>
    <property type="match status" value="1"/>
</dbReference>
<dbReference type="Gene3D" id="1.10.260.40">
    <property type="entry name" value="lambda repressor-like DNA-binding domains"/>
    <property type="match status" value="1"/>
</dbReference>
<dbReference type="PROSITE" id="PS50943">
    <property type="entry name" value="HTH_CROC1"/>
    <property type="match status" value="1"/>
</dbReference>
<dbReference type="GO" id="GO:0003677">
    <property type="term" value="F:DNA binding"/>
    <property type="evidence" value="ECO:0007669"/>
    <property type="project" value="UniProtKB-KW"/>
</dbReference>
<dbReference type="InterPro" id="IPR001387">
    <property type="entry name" value="Cro/C1-type_HTH"/>
</dbReference>
<name>A0ABR5IQE3_9ACTN</name>